<dbReference type="RefSeq" id="WP_191690160.1">
    <property type="nucleotide sequence ID" value="NZ_JACSQR010000003.1"/>
</dbReference>
<dbReference type="Proteomes" id="UP000606724">
    <property type="component" value="Unassembled WGS sequence"/>
</dbReference>
<accession>A0ABR8RGK2</accession>
<evidence type="ECO:0000313" key="2">
    <source>
        <dbReference type="EMBL" id="MBD7946866.1"/>
    </source>
</evidence>
<keyword evidence="1" id="KW-0472">Membrane</keyword>
<keyword evidence="3" id="KW-1185">Reference proteome</keyword>
<keyword evidence="1" id="KW-1133">Transmembrane helix</keyword>
<comment type="caution">
    <text evidence="2">The sequence shown here is derived from an EMBL/GenBank/DDBJ whole genome shotgun (WGS) entry which is preliminary data.</text>
</comment>
<gene>
    <name evidence="2" type="ORF">H9653_02320</name>
</gene>
<evidence type="ECO:0000313" key="3">
    <source>
        <dbReference type="Proteomes" id="UP000606724"/>
    </source>
</evidence>
<feature type="transmembrane region" description="Helical" evidence="1">
    <location>
        <begin position="6"/>
        <end position="28"/>
    </location>
</feature>
<protein>
    <submittedName>
        <fullName evidence="2">Uncharacterized protein</fullName>
    </submittedName>
</protein>
<proteinExistence type="predicted"/>
<name>A0ABR8RGK2_9GAMM</name>
<organism evidence="2 3">
    <name type="scientific">Psychrobacter communis</name>
    <dbReference type="NCBI Taxonomy" id="2762238"/>
    <lineage>
        <taxon>Bacteria</taxon>
        <taxon>Pseudomonadati</taxon>
        <taxon>Pseudomonadota</taxon>
        <taxon>Gammaproteobacteria</taxon>
        <taxon>Moraxellales</taxon>
        <taxon>Moraxellaceae</taxon>
        <taxon>Psychrobacter</taxon>
    </lineage>
</organism>
<keyword evidence="1" id="KW-0812">Transmembrane</keyword>
<reference evidence="2 3" key="1">
    <citation type="submission" date="2020-08" db="EMBL/GenBank/DDBJ databases">
        <title>A Genomic Blueprint of the Chicken Gut Microbiome.</title>
        <authorList>
            <person name="Gilroy R."/>
            <person name="Ravi A."/>
            <person name="Getino M."/>
            <person name="Pursley I."/>
            <person name="Horton D.L."/>
            <person name="Alikhan N.-F."/>
            <person name="Baker D."/>
            <person name="Gharbi K."/>
            <person name="Hall N."/>
            <person name="Watson M."/>
            <person name="Adriaenssens E.M."/>
            <person name="Foster-Nyarko E."/>
            <person name="Jarju S."/>
            <person name="Secka A."/>
            <person name="Antonio M."/>
            <person name="Oren A."/>
            <person name="Chaudhuri R."/>
            <person name="La Ragione R.M."/>
            <person name="Hildebrand F."/>
            <person name="Pallen M.J."/>
        </authorList>
    </citation>
    <scope>NUCLEOTIDE SEQUENCE [LARGE SCALE GENOMIC DNA]</scope>
    <source>
        <strain evidence="2 3">Sa4CVA2</strain>
    </source>
</reference>
<sequence>MQIDLANWISVFIALIATASAAITYAVYRSSTDPEVIVYVDTDKKRPSLIILIIENIGKGPAENISFETSRDLPEKAFTIEEPQSMPKTMISGPIVDGIPFLAPNQKIIISWGQYGGLKKYIGGKNIIVKAKYRRANSMTWFNRSSSSSQLFVEAFHGTDISDSNWDKKISETLIKTNEQLQNIDKAIKKLGSGES</sequence>
<evidence type="ECO:0000256" key="1">
    <source>
        <dbReference type="SAM" id="Phobius"/>
    </source>
</evidence>
<dbReference type="EMBL" id="JACSQR010000003">
    <property type="protein sequence ID" value="MBD7946866.1"/>
    <property type="molecule type" value="Genomic_DNA"/>
</dbReference>